<dbReference type="RefSeq" id="WP_186863817.1">
    <property type="nucleotide sequence ID" value="NZ_JACOGC010000006.1"/>
</dbReference>
<keyword evidence="2 5" id="KW-0813">Transport</keyword>
<dbReference type="SUPFAM" id="SSF46785">
    <property type="entry name" value="Winged helix' DNA-binding domain"/>
    <property type="match status" value="1"/>
</dbReference>
<dbReference type="PROSITE" id="PS51866">
    <property type="entry name" value="MOP"/>
    <property type="match status" value="2"/>
</dbReference>
<comment type="caution">
    <text evidence="7">The sequence shown here is derived from an EMBL/GenBank/DDBJ whole genome shotgun (WGS) entry which is preliminary data.</text>
</comment>
<dbReference type="InterPro" id="IPR016462">
    <property type="entry name" value="ModE"/>
</dbReference>
<dbReference type="InterPro" id="IPR005116">
    <property type="entry name" value="Transp-assoc_OB_typ1"/>
</dbReference>
<reference evidence="7 8" key="1">
    <citation type="submission" date="2020-08" db="EMBL/GenBank/DDBJ databases">
        <title>Novel species isolated from subtropical streams in China.</title>
        <authorList>
            <person name="Lu H."/>
        </authorList>
    </citation>
    <scope>NUCLEOTIDE SEQUENCE [LARGE SCALE GENOMIC DNA]</scope>
    <source>
        <strain evidence="7 8">FT31W</strain>
    </source>
</reference>
<dbReference type="PANTHER" id="PTHR30432:SF1">
    <property type="entry name" value="DNA-BINDING TRANSCRIPTIONAL DUAL REGULATOR MODE"/>
    <property type="match status" value="1"/>
</dbReference>
<dbReference type="InterPro" id="IPR051815">
    <property type="entry name" value="Molybdate_resp_trans_reg"/>
</dbReference>
<keyword evidence="4" id="KW-0677">Repeat</keyword>
<feature type="domain" description="Mop" evidence="6">
    <location>
        <begin position="202"/>
        <end position="268"/>
    </location>
</feature>
<dbReference type="InterPro" id="IPR003725">
    <property type="entry name" value="ModE-bd_N"/>
</dbReference>
<evidence type="ECO:0000259" key="6">
    <source>
        <dbReference type="PROSITE" id="PS51866"/>
    </source>
</evidence>
<dbReference type="SUPFAM" id="SSF50331">
    <property type="entry name" value="MOP-like"/>
    <property type="match status" value="2"/>
</dbReference>
<dbReference type="EMBL" id="JACOGC010000006">
    <property type="protein sequence ID" value="MBC3886253.1"/>
    <property type="molecule type" value="Genomic_DNA"/>
</dbReference>
<evidence type="ECO:0000313" key="8">
    <source>
        <dbReference type="Proteomes" id="UP000613113"/>
    </source>
</evidence>
<evidence type="ECO:0000256" key="1">
    <source>
        <dbReference type="ARBA" id="ARBA00008110"/>
    </source>
</evidence>
<keyword evidence="8" id="KW-1185">Reference proteome</keyword>
<accession>A0ABR6YQU3</accession>
<name>A0ABR6YQU3_9BURK</name>
<dbReference type="PIRSF" id="PIRSF005763">
    <property type="entry name" value="Txn_reg_ModE"/>
    <property type="match status" value="1"/>
</dbReference>
<dbReference type="InterPro" id="IPR036388">
    <property type="entry name" value="WH-like_DNA-bd_sf"/>
</dbReference>
<proteinExistence type="inferred from homology"/>
<dbReference type="Gene3D" id="1.10.10.10">
    <property type="entry name" value="Winged helix-like DNA-binding domain superfamily/Winged helix DNA-binding domain"/>
    <property type="match status" value="1"/>
</dbReference>
<dbReference type="InterPro" id="IPR004606">
    <property type="entry name" value="Mop_domain"/>
</dbReference>
<dbReference type="Proteomes" id="UP000613113">
    <property type="component" value="Unassembled WGS sequence"/>
</dbReference>
<dbReference type="PANTHER" id="PTHR30432">
    <property type="entry name" value="TRANSCRIPTIONAL REGULATOR MODE"/>
    <property type="match status" value="1"/>
</dbReference>
<keyword evidence="3 5" id="KW-0500">Molybdenum</keyword>
<dbReference type="NCBIfam" id="TIGR00637">
    <property type="entry name" value="ModE_repress"/>
    <property type="match status" value="1"/>
</dbReference>
<dbReference type="NCBIfam" id="TIGR00638">
    <property type="entry name" value="Mop"/>
    <property type="match status" value="2"/>
</dbReference>
<organism evidence="7 8">
    <name type="scientific">Undibacterium griseum</name>
    <dbReference type="NCBI Taxonomy" id="2762295"/>
    <lineage>
        <taxon>Bacteria</taxon>
        <taxon>Pseudomonadati</taxon>
        <taxon>Pseudomonadota</taxon>
        <taxon>Betaproteobacteria</taxon>
        <taxon>Burkholderiales</taxon>
        <taxon>Oxalobacteraceae</taxon>
        <taxon>Undibacterium</taxon>
    </lineage>
</organism>
<gene>
    <name evidence="7" type="ORF">H8K27_14020</name>
</gene>
<protein>
    <submittedName>
        <fullName evidence="7">TOBE domain-containing protein</fullName>
    </submittedName>
</protein>
<evidence type="ECO:0000256" key="2">
    <source>
        <dbReference type="ARBA" id="ARBA00022448"/>
    </source>
</evidence>
<comment type="similarity">
    <text evidence="1 5">Belongs to the ModE family.</text>
</comment>
<feature type="domain" description="Mop" evidence="6">
    <location>
        <begin position="130"/>
        <end position="196"/>
    </location>
</feature>
<dbReference type="InterPro" id="IPR008995">
    <property type="entry name" value="Mo/tungstate-bd_C_term_dom"/>
</dbReference>
<dbReference type="InterPro" id="IPR036390">
    <property type="entry name" value="WH_DNA-bd_sf"/>
</dbReference>
<dbReference type="InterPro" id="IPR000847">
    <property type="entry name" value="LysR_HTH_N"/>
</dbReference>
<dbReference type="Pfam" id="PF00126">
    <property type="entry name" value="HTH_1"/>
    <property type="match status" value="1"/>
</dbReference>
<evidence type="ECO:0000313" key="7">
    <source>
        <dbReference type="EMBL" id="MBC3886253.1"/>
    </source>
</evidence>
<sequence length="270" mass="28705">MDQKEQTISLHGSVWMTVNGENLGGKGRMALLAYIAECGSITQAAKMMKMSYKAAWDAIDTMNNLAGEPLVERLTGGKGGGGTHLTQRGRQLLENFRVIETEHRQFIRHLDQQATGMADDFLLMKKIGMRTSARNQYLGTVAQIKQGAVNDEIVLDIMGGQQIIAIITHDSTEELGLAPGVEAFALIKASSVIVMANDAGIRLSARNQLQGEIARIQAGAVNTEMTIALPGGGVLAAMITNESAQALALDTGSRVTGVFKASSVILGVPV</sequence>
<dbReference type="Gene3D" id="2.40.50.100">
    <property type="match status" value="2"/>
</dbReference>
<evidence type="ECO:0000256" key="5">
    <source>
        <dbReference type="PIRNR" id="PIRNR005763"/>
    </source>
</evidence>
<dbReference type="Pfam" id="PF03459">
    <property type="entry name" value="TOBE"/>
    <property type="match status" value="2"/>
</dbReference>
<evidence type="ECO:0000256" key="4">
    <source>
        <dbReference type="ARBA" id="ARBA00022737"/>
    </source>
</evidence>
<evidence type="ECO:0000256" key="3">
    <source>
        <dbReference type="ARBA" id="ARBA00022505"/>
    </source>
</evidence>